<dbReference type="InterPro" id="IPR004805">
    <property type="entry name" value="DnaE2/DnaE/PolC"/>
</dbReference>
<dbReference type="AlphaFoldDB" id="A0A6J6WI07"/>
<dbReference type="Gene3D" id="2.40.50.140">
    <property type="entry name" value="Nucleic acid-binding proteins"/>
    <property type="match status" value="1"/>
</dbReference>
<dbReference type="CDD" id="cd04485">
    <property type="entry name" value="DnaE_OBF"/>
    <property type="match status" value="1"/>
</dbReference>
<dbReference type="InterPro" id="IPR029460">
    <property type="entry name" value="DNAPol_HHH"/>
</dbReference>
<dbReference type="GO" id="GO:0003676">
    <property type="term" value="F:nucleic acid binding"/>
    <property type="evidence" value="ECO:0007669"/>
    <property type="project" value="InterPro"/>
</dbReference>
<protein>
    <submittedName>
        <fullName evidence="3">Unannotated protein</fullName>
    </submittedName>
</protein>
<feature type="domain" description="OB" evidence="1">
    <location>
        <begin position="214"/>
        <end position="293"/>
    </location>
</feature>
<proteinExistence type="predicted"/>
<dbReference type="InterPro" id="IPR012340">
    <property type="entry name" value="NA-bd_OB-fold"/>
</dbReference>
<dbReference type="GO" id="GO:0006260">
    <property type="term" value="P:DNA replication"/>
    <property type="evidence" value="ECO:0007669"/>
    <property type="project" value="InterPro"/>
</dbReference>
<reference evidence="3" key="1">
    <citation type="submission" date="2020-05" db="EMBL/GenBank/DDBJ databases">
        <authorList>
            <person name="Chiriac C."/>
            <person name="Salcher M."/>
            <person name="Ghai R."/>
            <person name="Kavagutti S V."/>
        </authorList>
    </citation>
    <scope>NUCLEOTIDE SEQUENCE</scope>
</reference>
<evidence type="ECO:0000259" key="2">
    <source>
        <dbReference type="Pfam" id="PF14579"/>
    </source>
</evidence>
<evidence type="ECO:0000313" key="3">
    <source>
        <dbReference type="EMBL" id="CAB4782934.1"/>
    </source>
</evidence>
<dbReference type="Gene3D" id="1.10.150.870">
    <property type="match status" value="1"/>
</dbReference>
<dbReference type="InterPro" id="IPR004365">
    <property type="entry name" value="NA-bd_OB_tRNA"/>
</dbReference>
<dbReference type="Pfam" id="PF14579">
    <property type="entry name" value="HHH_6"/>
    <property type="match status" value="1"/>
</dbReference>
<accession>A0A6J6WI07</accession>
<dbReference type="EMBL" id="CAEZZQ010000099">
    <property type="protein sequence ID" value="CAB4782934.1"/>
    <property type="molecule type" value="Genomic_DNA"/>
</dbReference>
<dbReference type="PANTHER" id="PTHR32294">
    <property type="entry name" value="DNA POLYMERASE III SUBUNIT ALPHA"/>
    <property type="match status" value="1"/>
</dbReference>
<dbReference type="GO" id="GO:0008408">
    <property type="term" value="F:3'-5' exonuclease activity"/>
    <property type="evidence" value="ECO:0007669"/>
    <property type="project" value="InterPro"/>
</dbReference>
<dbReference type="Pfam" id="PF01336">
    <property type="entry name" value="tRNA_anti-codon"/>
    <property type="match status" value="1"/>
</dbReference>
<name>A0A6J6WI07_9ZZZZ</name>
<gene>
    <name evidence="3" type="ORF">UFOPK2894_01324</name>
</gene>
<organism evidence="3">
    <name type="scientific">freshwater metagenome</name>
    <dbReference type="NCBI Taxonomy" id="449393"/>
    <lineage>
        <taxon>unclassified sequences</taxon>
        <taxon>metagenomes</taxon>
        <taxon>ecological metagenomes</taxon>
    </lineage>
</organism>
<evidence type="ECO:0000259" key="1">
    <source>
        <dbReference type="Pfam" id="PF01336"/>
    </source>
</evidence>
<dbReference type="PANTHER" id="PTHR32294:SF0">
    <property type="entry name" value="DNA POLYMERASE III SUBUNIT ALPHA"/>
    <property type="match status" value="1"/>
</dbReference>
<sequence>MAALLTSVRDDKDKSALYLNECRRMGIKVLPPDVNESDADFTPRDTDIRFGLAAVRNVGAGVVASIVGARNEKGRFAHFGDYLAKADAQACSKKTVESLIKAGAFDSLGHTRRGLMAVHMEAIDSVMENKRAEAIGQFDLFGAAGPAGSQTVGLDIEVPIDEWEKSLLLAYEREMLGLYVSDHPLLGVEHVLARQVDRSISSLASEDVAHEQIVSVGGLITAIQRKVSRKGDAWAIVTLEDLEGVIDVNFFSNAYNAHANSLVEDSIVIIRGRVDKREEQARLFAMEMTVPDISVGARGPLCVTMPVALCTQPNVERLKEILRTHPGTTDVQVRLESAGQSTLLKIEEGLRVRVTPSLSADLKALFGAGCLV</sequence>
<feature type="domain" description="DNA polymerase helix-hairpin-helix motif" evidence="2">
    <location>
        <begin position="26"/>
        <end position="114"/>
    </location>
</feature>